<reference evidence="14 15" key="1">
    <citation type="submission" date="2017-04" db="EMBL/GenBank/DDBJ databases">
        <title>Draft Aigarchaeota genome from a New Zealand hot spring.</title>
        <authorList>
            <person name="Reysenbach A.-L."/>
            <person name="Donaho J.A."/>
            <person name="Gerhart J."/>
            <person name="Kelley J.F."/>
            <person name="Kouba K."/>
            <person name="Podar M."/>
            <person name="Stott M."/>
        </authorList>
    </citation>
    <scope>NUCLEOTIDE SEQUENCE [LARGE SCALE GENOMIC DNA]</scope>
    <source>
        <strain evidence="14">NZ13_MG1</strain>
    </source>
</reference>
<dbReference type="PANTHER" id="PTHR10947:SF0">
    <property type="entry name" value="PHENYLALANINE--TRNA LIGASE BETA SUBUNIT"/>
    <property type="match status" value="1"/>
</dbReference>
<dbReference type="InterPro" id="IPR009061">
    <property type="entry name" value="DNA-bd_dom_put_sf"/>
</dbReference>
<evidence type="ECO:0000256" key="9">
    <source>
        <dbReference type="ARBA" id="ARBA00022842"/>
    </source>
</evidence>
<keyword evidence="5 12" id="KW-0436">Ligase</keyword>
<comment type="catalytic activity">
    <reaction evidence="12">
        <text>tRNA(Phe) + L-phenylalanine + ATP = L-phenylalanyl-tRNA(Phe) + AMP + diphosphate + H(+)</text>
        <dbReference type="Rhea" id="RHEA:19413"/>
        <dbReference type="Rhea" id="RHEA-COMP:9668"/>
        <dbReference type="Rhea" id="RHEA-COMP:9699"/>
        <dbReference type="ChEBI" id="CHEBI:15378"/>
        <dbReference type="ChEBI" id="CHEBI:30616"/>
        <dbReference type="ChEBI" id="CHEBI:33019"/>
        <dbReference type="ChEBI" id="CHEBI:58095"/>
        <dbReference type="ChEBI" id="CHEBI:78442"/>
        <dbReference type="ChEBI" id="CHEBI:78531"/>
        <dbReference type="ChEBI" id="CHEBI:456215"/>
        <dbReference type="EC" id="6.1.1.20"/>
    </reaction>
</comment>
<organism evidence="14 15">
    <name type="scientific">Candidatus Terraquivivens tikiterensis</name>
    <dbReference type="NCBI Taxonomy" id="1980982"/>
    <lineage>
        <taxon>Archaea</taxon>
        <taxon>Nitrososphaerota</taxon>
        <taxon>Candidatus Wolframiiraptoraceae</taxon>
        <taxon>Candidatus Terraquivivens</taxon>
    </lineage>
</organism>
<dbReference type="EC" id="6.1.1.20" evidence="12"/>
<sequence length="558" mass="62120">MPILNLKLDRLFKLLSQRLDKDELVDVLTDIGVAVEEVGVDYVKVEYNPNRPDFSSPAGLARAIKGILGTETGIPKFTVLPPKTYVKVEESVKAVRPWVVAAYVEGLNLSAEEIEELIAMQEDLHWVVGRNRKKVAIGLHNAKVIKPPIFYRAVKGDGVSFVPLKGFRRMTPQEIVEEHEVGRKYGHIVAGTGLFPVIMDSRGEVLSLPPIINSALTELTEGTDTLFIDVTGTDLEAVSGALNILTTALADIGGRIRQVRVVYDDMRMVTPDLRARVWKLKLKYANELLGLNISVKEAIRALKRSRVGVRKVKGDVIYAEVPPYRLDVMHPVDLVEEVAIGLGYNNLQPVVPKTPGFGKLHPDTNFEDVCREIMFGLGFTEVINFTLSNSTRDYLWMRVEPQNPVRVLNPVSTEYDILRTWLLPGLLYNLATNKHNPYPHRLFEIGDVLVVDESIGERVRREARLALVSSHADASFSEVKSVLEELLRSLGLKGWSLREVEHASFIKGRVAEIKLDGVGIGIIGEVSPEVLEAFDIKMPVSAVEIGLQAVRSLLKRVQ</sequence>
<dbReference type="SMART" id="SM00873">
    <property type="entry name" value="B3_4"/>
    <property type="match status" value="1"/>
</dbReference>
<comment type="subunit">
    <text evidence="12">Tetramer of two alpha and two beta subunits.</text>
</comment>
<comment type="subcellular location">
    <subcellularLocation>
        <location evidence="2 12">Cytoplasm</location>
    </subcellularLocation>
</comment>
<dbReference type="InterPro" id="IPR005146">
    <property type="entry name" value="B3/B4_tRNA-bd"/>
</dbReference>
<dbReference type="Gene3D" id="3.30.930.10">
    <property type="entry name" value="Bira Bifunctional Protein, Domain 2"/>
    <property type="match status" value="1"/>
</dbReference>
<gene>
    <name evidence="12" type="primary">pheT</name>
    <name evidence="14" type="ORF">B9J98_01430</name>
</gene>
<evidence type="ECO:0000259" key="13">
    <source>
        <dbReference type="PROSITE" id="PS51483"/>
    </source>
</evidence>
<feature type="binding site" evidence="12">
    <location>
        <position position="333"/>
    </location>
    <ligand>
        <name>Mg(2+)</name>
        <dbReference type="ChEBI" id="CHEBI:18420"/>
        <note>shared with alpha subunit</note>
    </ligand>
</feature>
<evidence type="ECO:0000256" key="10">
    <source>
        <dbReference type="ARBA" id="ARBA00022917"/>
    </source>
</evidence>
<dbReference type="InterPro" id="IPR005147">
    <property type="entry name" value="tRNA_synthase_B5-dom"/>
</dbReference>
<keyword evidence="7 12" id="KW-0547">Nucleotide-binding</keyword>
<dbReference type="SMART" id="SM00874">
    <property type="entry name" value="B5"/>
    <property type="match status" value="1"/>
</dbReference>
<evidence type="ECO:0000256" key="1">
    <source>
        <dbReference type="ARBA" id="ARBA00001946"/>
    </source>
</evidence>
<keyword evidence="9 12" id="KW-0460">Magnesium</keyword>
<dbReference type="AlphaFoldDB" id="A0A2R7YB14"/>
<keyword evidence="6 12" id="KW-0479">Metal-binding</keyword>
<name>A0A2R7YB14_9ARCH</name>
<feature type="binding site" evidence="12">
    <location>
        <position position="337"/>
    </location>
    <ligand>
        <name>Mg(2+)</name>
        <dbReference type="ChEBI" id="CHEBI:18420"/>
        <note>shared with alpha subunit</note>
    </ligand>
</feature>
<evidence type="ECO:0000256" key="5">
    <source>
        <dbReference type="ARBA" id="ARBA00022598"/>
    </source>
</evidence>
<dbReference type="EMBL" id="NDWU01000003">
    <property type="protein sequence ID" value="PUA34072.1"/>
    <property type="molecule type" value="Genomic_DNA"/>
</dbReference>
<dbReference type="Gene3D" id="3.50.40.10">
    <property type="entry name" value="Phenylalanyl-trna Synthetase, Chain B, domain 3"/>
    <property type="match status" value="1"/>
</dbReference>
<keyword evidence="10 12" id="KW-0648">Protein biosynthesis</keyword>
<dbReference type="InterPro" id="IPR041616">
    <property type="entry name" value="PheRS_beta_core"/>
</dbReference>
<dbReference type="GO" id="GO:0006432">
    <property type="term" value="P:phenylalanyl-tRNA aminoacylation"/>
    <property type="evidence" value="ECO:0007669"/>
    <property type="project" value="UniProtKB-UniRule"/>
</dbReference>
<dbReference type="Gene3D" id="3.30.56.10">
    <property type="match status" value="2"/>
</dbReference>
<dbReference type="PANTHER" id="PTHR10947">
    <property type="entry name" value="PHENYLALANYL-TRNA SYNTHETASE BETA CHAIN AND LEUCINE-RICH REPEAT-CONTAINING PROTEIN 47"/>
    <property type="match status" value="1"/>
</dbReference>
<evidence type="ECO:0000256" key="3">
    <source>
        <dbReference type="ARBA" id="ARBA00007438"/>
    </source>
</evidence>
<feature type="binding site" evidence="12">
    <location>
        <position position="327"/>
    </location>
    <ligand>
        <name>Mg(2+)</name>
        <dbReference type="ChEBI" id="CHEBI:18420"/>
        <note>shared with alpha subunit</note>
    </ligand>
</feature>
<dbReference type="SUPFAM" id="SSF55681">
    <property type="entry name" value="Class II aaRS and biotin synthetases"/>
    <property type="match status" value="1"/>
</dbReference>
<feature type="binding site" evidence="12">
    <location>
        <position position="336"/>
    </location>
    <ligand>
        <name>Mg(2+)</name>
        <dbReference type="ChEBI" id="CHEBI:18420"/>
        <note>shared with alpha subunit</note>
    </ligand>
</feature>
<keyword evidence="4 12" id="KW-0963">Cytoplasm</keyword>
<dbReference type="InterPro" id="IPR004531">
    <property type="entry name" value="Phe-tRNA-synth_IIc_bsu_arc_euk"/>
</dbReference>
<dbReference type="InterPro" id="IPR045864">
    <property type="entry name" value="aa-tRNA-synth_II/BPL/LPL"/>
</dbReference>
<dbReference type="FunFam" id="3.50.40.10:FF:000003">
    <property type="entry name" value="Phenylalanine--tRNA ligase beta subunit"/>
    <property type="match status" value="1"/>
</dbReference>
<dbReference type="Pfam" id="PF17759">
    <property type="entry name" value="tRNA_synthFbeta"/>
    <property type="match status" value="1"/>
</dbReference>
<keyword evidence="11 12" id="KW-0030">Aminoacyl-tRNA synthetase</keyword>
<evidence type="ECO:0000256" key="6">
    <source>
        <dbReference type="ARBA" id="ARBA00022723"/>
    </source>
</evidence>
<evidence type="ECO:0000256" key="12">
    <source>
        <dbReference type="HAMAP-Rule" id="MF_00284"/>
    </source>
</evidence>
<accession>A0A2R7YB14</accession>
<comment type="similarity">
    <text evidence="3 12">Belongs to the phenylalanyl-tRNA synthetase beta subunit family. Type 2 subfamily.</text>
</comment>
<dbReference type="PROSITE" id="PS51483">
    <property type="entry name" value="B5"/>
    <property type="match status" value="1"/>
</dbReference>
<evidence type="ECO:0000256" key="7">
    <source>
        <dbReference type="ARBA" id="ARBA00022741"/>
    </source>
</evidence>
<evidence type="ECO:0000256" key="4">
    <source>
        <dbReference type="ARBA" id="ARBA00022490"/>
    </source>
</evidence>
<dbReference type="InterPro" id="IPR020825">
    <property type="entry name" value="Phe-tRNA_synthase-like_B3/B4"/>
</dbReference>
<dbReference type="HAMAP" id="MF_00284">
    <property type="entry name" value="Phe_tRNA_synth_beta2"/>
    <property type="match status" value="1"/>
</dbReference>
<protein>
    <recommendedName>
        <fullName evidence="12">Phenylalanine--tRNA ligase beta subunit</fullName>
        <ecNumber evidence="12">6.1.1.20</ecNumber>
    </recommendedName>
    <alternativeName>
        <fullName evidence="12">Phenylalanyl-tRNA synthetase beta subunit</fullName>
        <shortName evidence="12">PheRS</shortName>
    </alternativeName>
</protein>
<dbReference type="GO" id="GO:0009328">
    <property type="term" value="C:phenylalanine-tRNA ligase complex"/>
    <property type="evidence" value="ECO:0007669"/>
    <property type="project" value="TreeGrafter"/>
</dbReference>
<dbReference type="CDD" id="cd00769">
    <property type="entry name" value="PheRS_beta_core"/>
    <property type="match status" value="1"/>
</dbReference>
<dbReference type="GO" id="GO:0003723">
    <property type="term" value="F:RNA binding"/>
    <property type="evidence" value="ECO:0007669"/>
    <property type="project" value="InterPro"/>
</dbReference>
<dbReference type="InterPro" id="IPR022918">
    <property type="entry name" value="Phe_tRNA_ligase_beta2_arc"/>
</dbReference>
<dbReference type="GO" id="GO:0005524">
    <property type="term" value="F:ATP binding"/>
    <property type="evidence" value="ECO:0007669"/>
    <property type="project" value="UniProtKB-UniRule"/>
</dbReference>
<dbReference type="NCBIfam" id="TIGR00471">
    <property type="entry name" value="pheT_arch"/>
    <property type="match status" value="1"/>
</dbReference>
<dbReference type="Pfam" id="PF03484">
    <property type="entry name" value="B5"/>
    <property type="match status" value="1"/>
</dbReference>
<keyword evidence="8 12" id="KW-0067">ATP-binding</keyword>
<comment type="cofactor">
    <cofactor evidence="1 12">
        <name>Mg(2+)</name>
        <dbReference type="ChEBI" id="CHEBI:18420"/>
    </cofactor>
</comment>
<dbReference type="GO" id="GO:0004826">
    <property type="term" value="F:phenylalanine-tRNA ligase activity"/>
    <property type="evidence" value="ECO:0007669"/>
    <property type="project" value="UniProtKB-UniRule"/>
</dbReference>
<comment type="caution">
    <text evidence="14">The sequence shown here is derived from an EMBL/GenBank/DDBJ whole genome shotgun (WGS) entry which is preliminary data.</text>
</comment>
<dbReference type="SUPFAM" id="SSF46955">
    <property type="entry name" value="Putative DNA-binding domain"/>
    <property type="match status" value="2"/>
</dbReference>
<evidence type="ECO:0000256" key="2">
    <source>
        <dbReference type="ARBA" id="ARBA00004496"/>
    </source>
</evidence>
<proteinExistence type="inferred from homology"/>
<evidence type="ECO:0000256" key="11">
    <source>
        <dbReference type="ARBA" id="ARBA00023146"/>
    </source>
</evidence>
<dbReference type="GO" id="GO:0000287">
    <property type="term" value="F:magnesium ion binding"/>
    <property type="evidence" value="ECO:0007669"/>
    <property type="project" value="InterPro"/>
</dbReference>
<evidence type="ECO:0000313" key="14">
    <source>
        <dbReference type="EMBL" id="PUA34072.1"/>
    </source>
</evidence>
<evidence type="ECO:0000256" key="8">
    <source>
        <dbReference type="ARBA" id="ARBA00022840"/>
    </source>
</evidence>
<feature type="domain" description="B5" evidence="13">
    <location>
        <begin position="273"/>
        <end position="349"/>
    </location>
</feature>
<dbReference type="Proteomes" id="UP000244066">
    <property type="component" value="Unassembled WGS sequence"/>
</dbReference>
<dbReference type="InterPro" id="IPR045060">
    <property type="entry name" value="Phe-tRNA-ligase_IIc_bsu"/>
</dbReference>
<evidence type="ECO:0000313" key="15">
    <source>
        <dbReference type="Proteomes" id="UP000244066"/>
    </source>
</evidence>